<keyword evidence="2" id="KW-1185">Reference proteome</keyword>
<name>A0ACB7ZRD3_9AGAM</name>
<gene>
    <name evidence="1" type="ORF">BJ138DRAFT_1168199</name>
</gene>
<organism evidence="1 2">
    <name type="scientific">Hygrophoropsis aurantiaca</name>
    <dbReference type="NCBI Taxonomy" id="72124"/>
    <lineage>
        <taxon>Eukaryota</taxon>
        <taxon>Fungi</taxon>
        <taxon>Dikarya</taxon>
        <taxon>Basidiomycota</taxon>
        <taxon>Agaricomycotina</taxon>
        <taxon>Agaricomycetes</taxon>
        <taxon>Agaricomycetidae</taxon>
        <taxon>Boletales</taxon>
        <taxon>Coniophorineae</taxon>
        <taxon>Hygrophoropsidaceae</taxon>
        <taxon>Hygrophoropsis</taxon>
    </lineage>
</organism>
<comment type="caution">
    <text evidence="1">The sequence shown here is derived from an EMBL/GenBank/DDBJ whole genome shotgun (WGS) entry which is preliminary data.</text>
</comment>
<dbReference type="Proteomes" id="UP000790377">
    <property type="component" value="Unassembled WGS sequence"/>
</dbReference>
<sequence>MLTIPLVPTFLADLKASVEEVKAASAGGSGSMVRLYGLGKSSAVGPTMVRELAASFLDTLYVA</sequence>
<protein>
    <submittedName>
        <fullName evidence="1">Uncharacterized protein</fullName>
    </submittedName>
</protein>
<evidence type="ECO:0000313" key="1">
    <source>
        <dbReference type="EMBL" id="KAH7903389.1"/>
    </source>
</evidence>
<dbReference type="EMBL" id="MU269005">
    <property type="protein sequence ID" value="KAH7903389.1"/>
    <property type="molecule type" value="Genomic_DNA"/>
</dbReference>
<proteinExistence type="predicted"/>
<accession>A0ACB7ZRD3</accession>
<reference evidence="1" key="1">
    <citation type="journal article" date="2021" name="New Phytol.">
        <title>Evolutionary innovations through gain and loss of genes in the ectomycorrhizal Boletales.</title>
        <authorList>
            <person name="Wu G."/>
            <person name="Miyauchi S."/>
            <person name="Morin E."/>
            <person name="Kuo A."/>
            <person name="Drula E."/>
            <person name="Varga T."/>
            <person name="Kohler A."/>
            <person name="Feng B."/>
            <person name="Cao Y."/>
            <person name="Lipzen A."/>
            <person name="Daum C."/>
            <person name="Hundley H."/>
            <person name="Pangilinan J."/>
            <person name="Johnson J."/>
            <person name="Barry K."/>
            <person name="LaButti K."/>
            <person name="Ng V."/>
            <person name="Ahrendt S."/>
            <person name="Min B."/>
            <person name="Choi I.G."/>
            <person name="Park H."/>
            <person name="Plett J.M."/>
            <person name="Magnuson J."/>
            <person name="Spatafora J.W."/>
            <person name="Nagy L.G."/>
            <person name="Henrissat B."/>
            <person name="Grigoriev I.V."/>
            <person name="Yang Z.L."/>
            <person name="Xu J."/>
            <person name="Martin F.M."/>
        </authorList>
    </citation>
    <scope>NUCLEOTIDE SEQUENCE</scope>
    <source>
        <strain evidence="1">ATCC 28755</strain>
    </source>
</reference>
<evidence type="ECO:0000313" key="2">
    <source>
        <dbReference type="Proteomes" id="UP000790377"/>
    </source>
</evidence>